<dbReference type="Proteomes" id="UP001284601">
    <property type="component" value="Unassembled WGS sequence"/>
</dbReference>
<sequence length="334" mass="35338">MNELADLIPTARRVVDELLALQPEERVALITDAGTPPQLTGALAGCVSAAGGEYVVLEMPTRGLLRNNELPAMIERALEEADCLLGLTRTSGAPTYAATTKRLLDAGSLRAISMVMRPLEIFTGGGALADYAELRAEGERLGDIWRRGRTMRITTPAGTDLVAEVSGEDVVIECGYADRPGMEAAFSDGEVSSRPHEGTARGTLVVDGPVAHVGTAAEPLRFTVENGVVTGFEGGGPQGRAMRHILDTVPHVTNIAEFGIGLNGACRRNGLFEEEKKARGNVHVALGDNIFYGGTVASPMHIDMVLYNPTVELDGITLVRDGVVELEPAEAARA</sequence>
<name>A0ABU4HZS7_9ACTN</name>
<evidence type="ECO:0000313" key="2">
    <source>
        <dbReference type="EMBL" id="MDW5598424.1"/>
    </source>
</evidence>
<organism evidence="2 3">
    <name type="scientific">Conexibacter stalactiti</name>
    <dbReference type="NCBI Taxonomy" id="1940611"/>
    <lineage>
        <taxon>Bacteria</taxon>
        <taxon>Bacillati</taxon>
        <taxon>Actinomycetota</taxon>
        <taxon>Thermoleophilia</taxon>
        <taxon>Solirubrobacterales</taxon>
        <taxon>Conexibacteraceae</taxon>
        <taxon>Conexibacter</taxon>
    </lineage>
</organism>
<dbReference type="InterPro" id="IPR058739">
    <property type="entry name" value="NicX"/>
</dbReference>
<reference evidence="3" key="1">
    <citation type="submission" date="2023-07" db="EMBL/GenBank/DDBJ databases">
        <title>Conexibacter stalactiti sp. nov., isolated from stalactites in a lava cave and emended description of the genus Conexibacter.</title>
        <authorList>
            <person name="Lee S.D."/>
        </authorList>
    </citation>
    <scope>NUCLEOTIDE SEQUENCE [LARGE SCALE GENOMIC DNA]</scope>
    <source>
        <strain evidence="3">KCTC 39840</strain>
    </source>
</reference>
<keyword evidence="3" id="KW-1185">Reference proteome</keyword>
<dbReference type="PANTHER" id="PTHR34448:SF1">
    <property type="entry name" value="BLL6088 PROTEIN"/>
    <property type="match status" value="1"/>
</dbReference>
<dbReference type="EC" id="3.4.11.-" evidence="2"/>
<keyword evidence="1" id="KW-0479">Metal-binding</keyword>
<protein>
    <submittedName>
        <fullName evidence="2">Aminopeptidase</fullName>
        <ecNumber evidence="2">3.4.11.-</ecNumber>
    </submittedName>
</protein>
<dbReference type="EMBL" id="JAWSTH010000141">
    <property type="protein sequence ID" value="MDW5598424.1"/>
    <property type="molecule type" value="Genomic_DNA"/>
</dbReference>
<proteinExistence type="predicted"/>
<keyword evidence="2" id="KW-0031">Aminopeptidase</keyword>
<evidence type="ECO:0000313" key="3">
    <source>
        <dbReference type="Proteomes" id="UP001284601"/>
    </source>
</evidence>
<dbReference type="RefSeq" id="WP_318600953.1">
    <property type="nucleotide sequence ID" value="NZ_JAWSTH010000141.1"/>
</dbReference>
<keyword evidence="2" id="KW-0645">Protease</keyword>
<evidence type="ECO:0000256" key="1">
    <source>
        <dbReference type="ARBA" id="ARBA00022723"/>
    </source>
</evidence>
<dbReference type="InterPro" id="IPR052170">
    <property type="entry name" value="M29_Exopeptidase"/>
</dbReference>
<dbReference type="GO" id="GO:0004177">
    <property type="term" value="F:aminopeptidase activity"/>
    <property type="evidence" value="ECO:0007669"/>
    <property type="project" value="UniProtKB-KW"/>
</dbReference>
<keyword evidence="2" id="KW-0378">Hydrolase</keyword>
<accession>A0ABU4HZS7</accession>
<comment type="caution">
    <text evidence="2">The sequence shown here is derived from an EMBL/GenBank/DDBJ whole genome shotgun (WGS) entry which is preliminary data.</text>
</comment>
<dbReference type="SUPFAM" id="SSF144052">
    <property type="entry name" value="Thermophilic metalloprotease-like"/>
    <property type="match status" value="1"/>
</dbReference>
<gene>
    <name evidence="2" type="ORF">R7226_28955</name>
</gene>
<dbReference type="Pfam" id="PF26233">
    <property type="entry name" value="NicX"/>
    <property type="match status" value="1"/>
</dbReference>
<dbReference type="PANTHER" id="PTHR34448">
    <property type="entry name" value="AMINOPEPTIDASE"/>
    <property type="match status" value="1"/>
</dbReference>